<dbReference type="Proteomes" id="UP000593567">
    <property type="component" value="Unassembled WGS sequence"/>
</dbReference>
<dbReference type="EMBL" id="VXIV02000630">
    <property type="protein sequence ID" value="KAF6037066.1"/>
    <property type="molecule type" value="Genomic_DNA"/>
</dbReference>
<name>A0A7J7KHW7_BUGNE</name>
<gene>
    <name evidence="1" type="ORF">EB796_004627</name>
</gene>
<accession>A0A7J7KHW7</accession>
<dbReference type="AlphaFoldDB" id="A0A7J7KHW7"/>
<keyword evidence="2" id="KW-1185">Reference proteome</keyword>
<evidence type="ECO:0000313" key="2">
    <source>
        <dbReference type="Proteomes" id="UP000593567"/>
    </source>
</evidence>
<reference evidence="1" key="1">
    <citation type="submission" date="2020-06" db="EMBL/GenBank/DDBJ databases">
        <title>Draft genome of Bugula neritina, a colonial animal packing powerful symbionts and potential medicines.</title>
        <authorList>
            <person name="Rayko M."/>
        </authorList>
    </citation>
    <scope>NUCLEOTIDE SEQUENCE [LARGE SCALE GENOMIC DNA]</scope>
    <source>
        <strain evidence="1">Kwan_BN1</strain>
    </source>
</reference>
<sequence>MSHVKKIRKYLNKFKLESNNCNHYTQTIYFSRYCISFSINVLVYKNLIKVCKTKPELQSLLLHNEFTYKIGNDSTYLAHGAANTTISHVITTAATTTAAAYYNYPLKQIATLALKHSLNTMPVNISH</sequence>
<organism evidence="1 2">
    <name type="scientific">Bugula neritina</name>
    <name type="common">Brown bryozoan</name>
    <name type="synonym">Sertularia neritina</name>
    <dbReference type="NCBI Taxonomy" id="10212"/>
    <lineage>
        <taxon>Eukaryota</taxon>
        <taxon>Metazoa</taxon>
        <taxon>Spiralia</taxon>
        <taxon>Lophotrochozoa</taxon>
        <taxon>Bryozoa</taxon>
        <taxon>Gymnolaemata</taxon>
        <taxon>Cheilostomatida</taxon>
        <taxon>Flustrina</taxon>
        <taxon>Buguloidea</taxon>
        <taxon>Bugulidae</taxon>
        <taxon>Bugula</taxon>
    </lineage>
</organism>
<protein>
    <submittedName>
        <fullName evidence="1">Uncharacterized protein</fullName>
    </submittedName>
</protein>
<proteinExistence type="predicted"/>
<comment type="caution">
    <text evidence="1">The sequence shown here is derived from an EMBL/GenBank/DDBJ whole genome shotgun (WGS) entry which is preliminary data.</text>
</comment>
<evidence type="ECO:0000313" key="1">
    <source>
        <dbReference type="EMBL" id="KAF6037066.1"/>
    </source>
</evidence>